<proteinExistence type="predicted"/>
<accession>A0A9R1WS83</accession>
<gene>
    <name evidence="1" type="ORF">LSAT_V11C900487070</name>
</gene>
<dbReference type="Proteomes" id="UP000235145">
    <property type="component" value="Unassembled WGS sequence"/>
</dbReference>
<organism evidence="1 2">
    <name type="scientific">Lactuca sativa</name>
    <name type="common">Garden lettuce</name>
    <dbReference type="NCBI Taxonomy" id="4236"/>
    <lineage>
        <taxon>Eukaryota</taxon>
        <taxon>Viridiplantae</taxon>
        <taxon>Streptophyta</taxon>
        <taxon>Embryophyta</taxon>
        <taxon>Tracheophyta</taxon>
        <taxon>Spermatophyta</taxon>
        <taxon>Magnoliopsida</taxon>
        <taxon>eudicotyledons</taxon>
        <taxon>Gunneridae</taxon>
        <taxon>Pentapetalae</taxon>
        <taxon>asterids</taxon>
        <taxon>campanulids</taxon>
        <taxon>Asterales</taxon>
        <taxon>Asteraceae</taxon>
        <taxon>Cichorioideae</taxon>
        <taxon>Cichorieae</taxon>
        <taxon>Lactucinae</taxon>
        <taxon>Lactuca</taxon>
    </lineage>
</organism>
<sequence>MAMSLKVKFMMNQLLLQRFLMMHRSSMWMTNLIISSRCLANKLDLKCLKLGDWECEHICAHNEELSRSTREIRLCISPRFGHKLNYELISKRKSKRRNNLITHKLERAKGRKLFKLHHHIRRRKLLRINPDFSMDSLGSRKGIVLNIFLG</sequence>
<name>A0A9R1WS83_LACSA</name>
<dbReference type="EMBL" id="NBSK02000009">
    <property type="protein sequence ID" value="KAJ0185229.1"/>
    <property type="molecule type" value="Genomic_DNA"/>
</dbReference>
<protein>
    <submittedName>
        <fullName evidence="1">Uncharacterized protein</fullName>
    </submittedName>
</protein>
<dbReference type="AlphaFoldDB" id="A0A9R1WS83"/>
<reference evidence="1 2" key="1">
    <citation type="journal article" date="2017" name="Nat. Commun.">
        <title>Genome assembly with in vitro proximity ligation data and whole-genome triplication in lettuce.</title>
        <authorList>
            <person name="Reyes-Chin-Wo S."/>
            <person name="Wang Z."/>
            <person name="Yang X."/>
            <person name="Kozik A."/>
            <person name="Arikit S."/>
            <person name="Song C."/>
            <person name="Xia L."/>
            <person name="Froenicke L."/>
            <person name="Lavelle D.O."/>
            <person name="Truco M.J."/>
            <person name="Xia R."/>
            <person name="Zhu S."/>
            <person name="Xu C."/>
            <person name="Xu H."/>
            <person name="Xu X."/>
            <person name="Cox K."/>
            <person name="Korf I."/>
            <person name="Meyers B.C."/>
            <person name="Michelmore R.W."/>
        </authorList>
    </citation>
    <scope>NUCLEOTIDE SEQUENCE [LARGE SCALE GENOMIC DNA]</scope>
    <source>
        <strain evidence="2">cv. Salinas</strain>
        <tissue evidence="1">Seedlings</tissue>
    </source>
</reference>
<keyword evidence="2" id="KW-1185">Reference proteome</keyword>
<evidence type="ECO:0000313" key="1">
    <source>
        <dbReference type="EMBL" id="KAJ0185229.1"/>
    </source>
</evidence>
<evidence type="ECO:0000313" key="2">
    <source>
        <dbReference type="Proteomes" id="UP000235145"/>
    </source>
</evidence>
<comment type="caution">
    <text evidence="1">The sequence shown here is derived from an EMBL/GenBank/DDBJ whole genome shotgun (WGS) entry which is preliminary data.</text>
</comment>